<keyword evidence="1" id="KW-0808">Transferase</keyword>
<feature type="non-terminal residue" evidence="1">
    <location>
        <position position="122"/>
    </location>
</feature>
<name>A0A6G0VH89_APHCR</name>
<accession>A0A6G0VH89</accession>
<sequence>MSDFTMNNISHEGFTYKMNSGEKKGIRYMVCCQKFCKGSAKRLLKKQFRLVLVQRAVNETTRLRDIYDEESIRYVRAAEQYSWPLAEMSMRHARRKNVPALPPTLVALADNLEANVDRYTCC</sequence>
<dbReference type="GO" id="GO:0003964">
    <property type="term" value="F:RNA-directed DNA polymerase activity"/>
    <property type="evidence" value="ECO:0007669"/>
    <property type="project" value="UniProtKB-KW"/>
</dbReference>
<comment type="caution">
    <text evidence="1">The sequence shown here is derived from an EMBL/GenBank/DDBJ whole genome shotgun (WGS) entry which is preliminary data.</text>
</comment>
<gene>
    <name evidence="1" type="ORF">FWK35_00033793</name>
</gene>
<keyword evidence="1" id="KW-0548">Nucleotidyltransferase</keyword>
<dbReference type="OrthoDB" id="8192602at2759"/>
<evidence type="ECO:0000313" key="1">
    <source>
        <dbReference type="EMBL" id="KAF0682597.1"/>
    </source>
</evidence>
<protein>
    <submittedName>
        <fullName evidence="1">Reverse transcriptase domain-containing protein</fullName>
    </submittedName>
</protein>
<evidence type="ECO:0000313" key="2">
    <source>
        <dbReference type="Proteomes" id="UP000478052"/>
    </source>
</evidence>
<keyword evidence="2" id="KW-1185">Reference proteome</keyword>
<dbReference type="AlphaFoldDB" id="A0A6G0VH89"/>
<dbReference type="EMBL" id="VUJU01017505">
    <property type="protein sequence ID" value="KAF0682597.1"/>
    <property type="molecule type" value="Genomic_DNA"/>
</dbReference>
<proteinExistence type="predicted"/>
<organism evidence="1 2">
    <name type="scientific">Aphis craccivora</name>
    <name type="common">Cowpea aphid</name>
    <dbReference type="NCBI Taxonomy" id="307492"/>
    <lineage>
        <taxon>Eukaryota</taxon>
        <taxon>Metazoa</taxon>
        <taxon>Ecdysozoa</taxon>
        <taxon>Arthropoda</taxon>
        <taxon>Hexapoda</taxon>
        <taxon>Insecta</taxon>
        <taxon>Pterygota</taxon>
        <taxon>Neoptera</taxon>
        <taxon>Paraneoptera</taxon>
        <taxon>Hemiptera</taxon>
        <taxon>Sternorrhyncha</taxon>
        <taxon>Aphidomorpha</taxon>
        <taxon>Aphidoidea</taxon>
        <taxon>Aphididae</taxon>
        <taxon>Aphidini</taxon>
        <taxon>Aphis</taxon>
        <taxon>Aphis</taxon>
    </lineage>
</organism>
<reference evidence="1 2" key="1">
    <citation type="submission" date="2019-08" db="EMBL/GenBank/DDBJ databases">
        <title>Whole genome of Aphis craccivora.</title>
        <authorList>
            <person name="Voronova N.V."/>
            <person name="Shulinski R.S."/>
            <person name="Bandarenka Y.V."/>
            <person name="Zhorov D.G."/>
            <person name="Warner D."/>
        </authorList>
    </citation>
    <scope>NUCLEOTIDE SEQUENCE [LARGE SCALE GENOMIC DNA]</scope>
    <source>
        <strain evidence="1">180601</strain>
        <tissue evidence="1">Whole Body</tissue>
    </source>
</reference>
<keyword evidence="1" id="KW-0695">RNA-directed DNA polymerase</keyword>
<dbReference type="Proteomes" id="UP000478052">
    <property type="component" value="Unassembled WGS sequence"/>
</dbReference>